<feature type="domain" description="Beta-lactamase-related" evidence="1">
    <location>
        <begin position="15"/>
        <end position="196"/>
    </location>
</feature>
<sequence>MPSLEEGLKSHMPARVFPPGEKIVYSNYGTSLAGYIVERVSGQSFEEYIEGNILSRLGMESSTFSQPLPKSLVANMSEGYNYADGKFHKGSFEFISAPAGGMSSTSHDMAKFMIANLQKGRFENETILQPDTIEKMQSRQFCHHPKLSGFTYGFIDYEINGQRIIGHDGTTMLFHTGMILLPEHNIGMFVSLNGGSYKAKNNIINGFMDRYFPKDMQPIYQLTEGAKQRGKNYVGQYRTTRGSYTTKEKALVVLGDSINIGVDDKGYLTASFHGENYKFYEVEPGFYRNINTEEDQLISSMVFEKESDGDGYFLSTGIATYTSPPWYGTSTFLGLALAT</sequence>
<dbReference type="AlphaFoldDB" id="A0AAU8HRW5"/>
<dbReference type="SUPFAM" id="SSF56601">
    <property type="entry name" value="beta-lactamase/transpeptidase-like"/>
    <property type="match status" value="1"/>
</dbReference>
<organism evidence="2">
    <name type="scientific">Proteinivorax hydrogeniformans</name>
    <dbReference type="NCBI Taxonomy" id="1826727"/>
    <lineage>
        <taxon>Bacteria</taxon>
        <taxon>Bacillati</taxon>
        <taxon>Bacillota</taxon>
        <taxon>Clostridia</taxon>
        <taxon>Eubacteriales</taxon>
        <taxon>Proteinivoracaceae</taxon>
        <taxon>Proteinivorax</taxon>
    </lineage>
</organism>
<dbReference type="Gene3D" id="3.40.710.10">
    <property type="entry name" value="DD-peptidase/beta-lactamase superfamily"/>
    <property type="match status" value="1"/>
</dbReference>
<dbReference type="EC" id="3.1.1.103" evidence="2"/>
<protein>
    <submittedName>
        <fullName evidence="2">Serine hydrolase domain-containing protein</fullName>
        <ecNumber evidence="2">3.1.1.103</ecNumber>
    </submittedName>
</protein>
<accession>A0AAU8HRW5</accession>
<reference evidence="2" key="1">
    <citation type="journal article" date="2018" name="Antonie Van Leeuwenhoek">
        <title>Proteinivorax hydrogeniformans sp. nov., an anaerobic, haloalkaliphilic bacterium fermenting proteinaceous compounds with high hydrogen production.</title>
        <authorList>
            <person name="Boltyanskaya Y."/>
            <person name="Detkova E."/>
            <person name="Pimenov N."/>
            <person name="Kevbrin V."/>
        </authorList>
    </citation>
    <scope>NUCLEOTIDE SEQUENCE</scope>
    <source>
        <strain evidence="2">Z-710</strain>
    </source>
</reference>
<dbReference type="Pfam" id="PF00144">
    <property type="entry name" value="Beta-lactamase"/>
    <property type="match status" value="1"/>
</dbReference>
<dbReference type="RefSeq" id="WP_353892459.1">
    <property type="nucleotide sequence ID" value="NZ_CP159485.1"/>
</dbReference>
<dbReference type="PANTHER" id="PTHR46825:SF9">
    <property type="entry name" value="BETA-LACTAMASE-RELATED DOMAIN-CONTAINING PROTEIN"/>
    <property type="match status" value="1"/>
</dbReference>
<dbReference type="InterPro" id="IPR001466">
    <property type="entry name" value="Beta-lactam-related"/>
</dbReference>
<name>A0AAU8HRW5_9FIRM</name>
<keyword evidence="2" id="KW-0378">Hydrolase</keyword>
<gene>
    <name evidence="2" type="ORF">PRVXH_001805</name>
</gene>
<dbReference type="EMBL" id="CP159485">
    <property type="protein sequence ID" value="XCI27881.1"/>
    <property type="molecule type" value="Genomic_DNA"/>
</dbReference>
<proteinExistence type="predicted"/>
<dbReference type="GO" id="GO:0016787">
    <property type="term" value="F:hydrolase activity"/>
    <property type="evidence" value="ECO:0007669"/>
    <property type="project" value="UniProtKB-KW"/>
</dbReference>
<evidence type="ECO:0000313" key="2">
    <source>
        <dbReference type="EMBL" id="XCI27881.1"/>
    </source>
</evidence>
<dbReference type="PANTHER" id="PTHR46825">
    <property type="entry name" value="D-ALANYL-D-ALANINE-CARBOXYPEPTIDASE/ENDOPEPTIDASE AMPH"/>
    <property type="match status" value="1"/>
</dbReference>
<dbReference type="InterPro" id="IPR050491">
    <property type="entry name" value="AmpC-like"/>
</dbReference>
<dbReference type="InterPro" id="IPR012338">
    <property type="entry name" value="Beta-lactam/transpept-like"/>
</dbReference>
<evidence type="ECO:0000259" key="1">
    <source>
        <dbReference type="Pfam" id="PF00144"/>
    </source>
</evidence>
<reference evidence="2" key="2">
    <citation type="submission" date="2024-06" db="EMBL/GenBank/DDBJ databases">
        <authorList>
            <person name="Petrova K.O."/>
            <person name="Toshchakov S.V."/>
            <person name="Boltjanskaja Y.V."/>
            <person name="Kevbrin V.V."/>
        </authorList>
    </citation>
    <scope>NUCLEOTIDE SEQUENCE</scope>
    <source>
        <strain evidence="2">Z-710</strain>
    </source>
</reference>